<dbReference type="Proteomes" id="UP001303408">
    <property type="component" value="Chromosome"/>
</dbReference>
<dbReference type="AlphaFoldDB" id="A0AA96JG35"/>
<keyword evidence="1" id="KW-1133">Transmembrane helix</keyword>
<name>A0AA96JG35_9MICO</name>
<dbReference type="EMBL" id="CP134880">
    <property type="protein sequence ID" value="WNM27524.1"/>
    <property type="molecule type" value="Genomic_DNA"/>
</dbReference>
<organism evidence="2">
    <name type="scientific">Demequina capsici</name>
    <dbReference type="NCBI Taxonomy" id="3075620"/>
    <lineage>
        <taxon>Bacteria</taxon>
        <taxon>Bacillati</taxon>
        <taxon>Actinomycetota</taxon>
        <taxon>Actinomycetes</taxon>
        <taxon>Micrococcales</taxon>
        <taxon>Demequinaceae</taxon>
        <taxon>Demequina</taxon>
    </lineage>
</organism>
<sequence length="189" mass="20363">MRIRLSLANPDVRAWLIIVAAAAGTVNVAALYALGRAPYMLLVFLAVCTVGLIVAWARRRGILEQRRQGRLTDTEISAHMLIDGGTDSRPFLELDEIDYEMARRIGVFTAVNGIAIVPAHHAGARPMLVAVRADGSARAIEQPAGRSVLPAIAILNHVSICTHRKVDIADRAAAAALAEYFHVMPRAVA</sequence>
<evidence type="ECO:0000256" key="1">
    <source>
        <dbReference type="SAM" id="Phobius"/>
    </source>
</evidence>
<protein>
    <submittedName>
        <fullName evidence="2">Uncharacterized protein</fullName>
    </submittedName>
</protein>
<evidence type="ECO:0000313" key="2">
    <source>
        <dbReference type="EMBL" id="WNM27524.1"/>
    </source>
</evidence>
<proteinExistence type="predicted"/>
<keyword evidence="1" id="KW-0472">Membrane</keyword>
<accession>A0AA96JG35</accession>
<dbReference type="RefSeq" id="WP_313543583.1">
    <property type="nucleotide sequence ID" value="NZ_CP134880.1"/>
</dbReference>
<dbReference type="KEGG" id="dcp:RN607_00560"/>
<keyword evidence="1" id="KW-0812">Transmembrane</keyword>
<gene>
    <name evidence="2" type="ORF">RN607_00560</name>
</gene>
<feature type="transmembrane region" description="Helical" evidence="1">
    <location>
        <begin position="39"/>
        <end position="57"/>
    </location>
</feature>
<reference evidence="2" key="1">
    <citation type="submission" date="2023-09" db="EMBL/GenBank/DDBJ databases">
        <title>Demequina sp. a novel bacteria isolated from Capsicum annuum.</title>
        <authorList>
            <person name="Humaira Z."/>
            <person name="Lee J."/>
            <person name="Cho D."/>
        </authorList>
    </citation>
    <scope>NUCLEOTIDE SEQUENCE</scope>
    <source>
        <strain evidence="2">PMTSA13</strain>
    </source>
</reference>
<feature type="transmembrane region" description="Helical" evidence="1">
    <location>
        <begin position="12"/>
        <end position="33"/>
    </location>
</feature>